<evidence type="ECO:0000313" key="10">
    <source>
        <dbReference type="Proteomes" id="UP000237000"/>
    </source>
</evidence>
<dbReference type="GO" id="GO:0004150">
    <property type="term" value="F:dihydroneopterin aldolase activity"/>
    <property type="evidence" value="ECO:0007669"/>
    <property type="project" value="UniProtKB-EC"/>
</dbReference>
<dbReference type="GO" id="GO:0046656">
    <property type="term" value="P:folic acid biosynthetic process"/>
    <property type="evidence" value="ECO:0007669"/>
    <property type="project" value="UniProtKB-KW"/>
</dbReference>
<protein>
    <recommendedName>
        <fullName evidence="4">dihydroneopterin aldolase</fullName>
        <ecNumber evidence="4">4.1.2.25</ecNumber>
    </recommendedName>
    <alternativeName>
        <fullName evidence="7">7,8-dihydroneopterin aldolase</fullName>
    </alternativeName>
</protein>
<dbReference type="InterPro" id="IPR006156">
    <property type="entry name" value="Dihydroneopterin_aldolase"/>
</dbReference>
<keyword evidence="10" id="KW-1185">Reference proteome</keyword>
<comment type="caution">
    <text evidence="9">The sequence shown here is derived from an EMBL/GenBank/DDBJ whole genome shotgun (WGS) entry which is preliminary data.</text>
</comment>
<accession>A0A2P5D689</accession>
<sequence length="109" mass="11800">MATPSSGLLFHGFHGVNPETRKLGQKFLVDVCARLDLGSAGVSDRLSDTISYANIYRVAKEVVEGQPHNLPESVAQLIASTTLITETSPDFYRSCETWEASRCCCSGSC</sequence>
<evidence type="ECO:0000256" key="4">
    <source>
        <dbReference type="ARBA" id="ARBA00013043"/>
    </source>
</evidence>
<comment type="pathway">
    <text evidence="2">Cofactor biosynthesis; tetrahydrofolate biosynthesis; 2-amino-4-hydroxy-6-hydroxymethyl-7,8-dihydropteridine diphosphate from 7,8-dihydroneopterin triphosphate: step 3/4.</text>
</comment>
<comment type="catalytic activity">
    <reaction evidence="1">
        <text>7,8-dihydroneopterin = 6-hydroxymethyl-7,8-dihydropterin + glycolaldehyde</text>
        <dbReference type="Rhea" id="RHEA:10540"/>
        <dbReference type="ChEBI" id="CHEBI:17001"/>
        <dbReference type="ChEBI" id="CHEBI:17071"/>
        <dbReference type="ChEBI" id="CHEBI:44841"/>
        <dbReference type="EC" id="4.1.2.25"/>
    </reaction>
</comment>
<dbReference type="OrthoDB" id="1863886at2759"/>
<organism evidence="9 10">
    <name type="scientific">Trema orientale</name>
    <name type="common">Charcoal tree</name>
    <name type="synonym">Celtis orientalis</name>
    <dbReference type="NCBI Taxonomy" id="63057"/>
    <lineage>
        <taxon>Eukaryota</taxon>
        <taxon>Viridiplantae</taxon>
        <taxon>Streptophyta</taxon>
        <taxon>Embryophyta</taxon>
        <taxon>Tracheophyta</taxon>
        <taxon>Spermatophyta</taxon>
        <taxon>Magnoliopsida</taxon>
        <taxon>eudicotyledons</taxon>
        <taxon>Gunneridae</taxon>
        <taxon>Pentapetalae</taxon>
        <taxon>rosids</taxon>
        <taxon>fabids</taxon>
        <taxon>Rosales</taxon>
        <taxon>Cannabaceae</taxon>
        <taxon>Trema</taxon>
    </lineage>
</organism>
<dbReference type="EMBL" id="JXTC01000292">
    <property type="protein sequence ID" value="PON68794.1"/>
    <property type="molecule type" value="Genomic_DNA"/>
</dbReference>
<dbReference type="PANTHER" id="PTHR42844:SF1">
    <property type="entry name" value="DIHYDRONEOPTERIN ALDOLASE 1-RELATED"/>
    <property type="match status" value="1"/>
</dbReference>
<dbReference type="AlphaFoldDB" id="A0A2P5D689"/>
<evidence type="ECO:0000256" key="7">
    <source>
        <dbReference type="ARBA" id="ARBA00032903"/>
    </source>
</evidence>
<name>A0A2P5D689_TREOI</name>
<keyword evidence="5" id="KW-0289">Folate biosynthesis</keyword>
<comment type="similarity">
    <text evidence="3">Belongs to the DHNA family.</text>
</comment>
<keyword evidence="6" id="KW-0456">Lyase</keyword>
<evidence type="ECO:0000256" key="1">
    <source>
        <dbReference type="ARBA" id="ARBA00001353"/>
    </source>
</evidence>
<dbReference type="Proteomes" id="UP000237000">
    <property type="component" value="Unassembled WGS sequence"/>
</dbReference>
<dbReference type="InterPro" id="IPR006157">
    <property type="entry name" value="FolB_dom"/>
</dbReference>
<dbReference type="PANTHER" id="PTHR42844">
    <property type="entry name" value="DIHYDRONEOPTERIN ALDOLASE 1-RELATED"/>
    <property type="match status" value="1"/>
</dbReference>
<evidence type="ECO:0000256" key="3">
    <source>
        <dbReference type="ARBA" id="ARBA00005708"/>
    </source>
</evidence>
<dbReference type="STRING" id="63057.A0A2P5D689"/>
<dbReference type="NCBIfam" id="TIGR00526">
    <property type="entry name" value="folB_dom"/>
    <property type="match status" value="1"/>
</dbReference>
<evidence type="ECO:0000259" key="8">
    <source>
        <dbReference type="SMART" id="SM00905"/>
    </source>
</evidence>
<dbReference type="GO" id="GO:0005737">
    <property type="term" value="C:cytoplasm"/>
    <property type="evidence" value="ECO:0007669"/>
    <property type="project" value="TreeGrafter"/>
</dbReference>
<evidence type="ECO:0000313" key="9">
    <source>
        <dbReference type="EMBL" id="PON68794.1"/>
    </source>
</evidence>
<reference evidence="10" key="1">
    <citation type="submission" date="2016-06" db="EMBL/GenBank/DDBJ databases">
        <title>Parallel loss of symbiosis genes in relatives of nitrogen-fixing non-legume Parasponia.</title>
        <authorList>
            <person name="Van Velzen R."/>
            <person name="Holmer R."/>
            <person name="Bu F."/>
            <person name="Rutten L."/>
            <person name="Van Zeijl A."/>
            <person name="Liu W."/>
            <person name="Santuari L."/>
            <person name="Cao Q."/>
            <person name="Sharma T."/>
            <person name="Shen D."/>
            <person name="Roswanjaya Y."/>
            <person name="Wardhani T."/>
            <person name="Kalhor M.S."/>
            <person name="Jansen J."/>
            <person name="Van den Hoogen J."/>
            <person name="Gungor B."/>
            <person name="Hartog M."/>
            <person name="Hontelez J."/>
            <person name="Verver J."/>
            <person name="Yang W.-C."/>
            <person name="Schijlen E."/>
            <person name="Repin R."/>
            <person name="Schilthuizen M."/>
            <person name="Schranz E."/>
            <person name="Heidstra R."/>
            <person name="Miyata K."/>
            <person name="Fedorova E."/>
            <person name="Kohlen W."/>
            <person name="Bisseling T."/>
            <person name="Smit S."/>
            <person name="Geurts R."/>
        </authorList>
    </citation>
    <scope>NUCLEOTIDE SEQUENCE [LARGE SCALE GENOMIC DNA]</scope>
    <source>
        <strain evidence="10">cv. RG33-2</strain>
    </source>
</reference>
<dbReference type="EC" id="4.1.2.25" evidence="4"/>
<dbReference type="Gene3D" id="3.30.1130.10">
    <property type="match status" value="1"/>
</dbReference>
<dbReference type="SUPFAM" id="SSF55620">
    <property type="entry name" value="Tetrahydrobiopterin biosynthesis enzymes-like"/>
    <property type="match status" value="1"/>
</dbReference>
<proteinExistence type="inferred from homology"/>
<gene>
    <name evidence="9" type="ORF">TorRG33x02_260760</name>
</gene>
<feature type="domain" description="Dihydroneopterin aldolase/epimerase" evidence="8">
    <location>
        <begin position="6"/>
        <end position="102"/>
    </location>
</feature>
<evidence type="ECO:0000256" key="6">
    <source>
        <dbReference type="ARBA" id="ARBA00023239"/>
    </source>
</evidence>
<dbReference type="SMART" id="SM00905">
    <property type="entry name" value="FolB"/>
    <property type="match status" value="1"/>
</dbReference>
<dbReference type="InParanoid" id="A0A2P5D689"/>
<dbReference type="Pfam" id="PF02152">
    <property type="entry name" value="FolB"/>
    <property type="match status" value="1"/>
</dbReference>
<dbReference type="InterPro" id="IPR043133">
    <property type="entry name" value="GTP-CH-I_C/QueF"/>
</dbReference>
<evidence type="ECO:0000256" key="5">
    <source>
        <dbReference type="ARBA" id="ARBA00022909"/>
    </source>
</evidence>
<evidence type="ECO:0000256" key="2">
    <source>
        <dbReference type="ARBA" id="ARBA00005013"/>
    </source>
</evidence>